<proteinExistence type="predicted"/>
<evidence type="ECO:0000256" key="1">
    <source>
        <dbReference type="SAM" id="MobiDB-lite"/>
    </source>
</evidence>
<dbReference type="EMBL" id="BLAE01000058">
    <property type="protein sequence ID" value="GES14402.1"/>
    <property type="molecule type" value="Genomic_DNA"/>
</dbReference>
<accession>A0A5M3X188</accession>
<dbReference type="Proteomes" id="UP000331127">
    <property type="component" value="Unassembled WGS sequence"/>
</dbReference>
<organism evidence="2 3">
    <name type="scientific">Acrocarpospora macrocephala</name>
    <dbReference type="NCBI Taxonomy" id="150177"/>
    <lineage>
        <taxon>Bacteria</taxon>
        <taxon>Bacillati</taxon>
        <taxon>Actinomycetota</taxon>
        <taxon>Actinomycetes</taxon>
        <taxon>Streptosporangiales</taxon>
        <taxon>Streptosporangiaceae</taxon>
        <taxon>Acrocarpospora</taxon>
    </lineage>
</organism>
<evidence type="ECO:0000313" key="3">
    <source>
        <dbReference type="Proteomes" id="UP000331127"/>
    </source>
</evidence>
<reference evidence="2 3" key="1">
    <citation type="submission" date="2019-10" db="EMBL/GenBank/DDBJ databases">
        <title>Whole genome shotgun sequence of Acrocarpospora macrocephala NBRC 16266.</title>
        <authorList>
            <person name="Ichikawa N."/>
            <person name="Kimura A."/>
            <person name="Kitahashi Y."/>
            <person name="Komaki H."/>
            <person name="Oguchi A."/>
        </authorList>
    </citation>
    <scope>NUCLEOTIDE SEQUENCE [LARGE SCALE GENOMIC DNA]</scope>
    <source>
        <strain evidence="2 3">NBRC 16266</strain>
    </source>
</reference>
<comment type="caution">
    <text evidence="2">The sequence shown here is derived from an EMBL/GenBank/DDBJ whole genome shotgun (WGS) entry which is preliminary data.</text>
</comment>
<feature type="region of interest" description="Disordered" evidence="1">
    <location>
        <begin position="39"/>
        <end position="61"/>
    </location>
</feature>
<gene>
    <name evidence="2" type="ORF">Amac_079990</name>
</gene>
<keyword evidence="3" id="KW-1185">Reference proteome</keyword>
<evidence type="ECO:0008006" key="4">
    <source>
        <dbReference type="Google" id="ProtNLM"/>
    </source>
</evidence>
<evidence type="ECO:0000313" key="2">
    <source>
        <dbReference type="EMBL" id="GES14402.1"/>
    </source>
</evidence>
<protein>
    <recommendedName>
        <fullName evidence="4">FXSXX-COOH protein</fullName>
    </recommendedName>
</protein>
<name>A0A5M3X188_9ACTN</name>
<sequence length="61" mass="6526">MAAGGSMGESKLVDLSRMPFAQVVEVADEVLRESLARHLATGPAGHRWNKSDCPEPGYGDQ</sequence>
<dbReference type="AlphaFoldDB" id="A0A5M3X188"/>